<dbReference type="PANTHER" id="PTHR34220:SF7">
    <property type="entry name" value="SENSOR HISTIDINE KINASE YPDA"/>
    <property type="match status" value="1"/>
</dbReference>
<name>A0A7I8D1L1_9FIRM</name>
<keyword evidence="6" id="KW-1185">Reference proteome</keyword>
<dbReference type="SMART" id="SM00387">
    <property type="entry name" value="HATPase_c"/>
    <property type="match status" value="1"/>
</dbReference>
<protein>
    <recommendedName>
        <fullName evidence="4">Histidine kinase domain-containing protein</fullName>
    </recommendedName>
</protein>
<keyword evidence="3" id="KW-0472">Membrane</keyword>
<dbReference type="EMBL" id="AP023321">
    <property type="protein sequence ID" value="BCI60700.1"/>
    <property type="molecule type" value="Genomic_DNA"/>
</dbReference>
<feature type="transmembrane region" description="Helical" evidence="3">
    <location>
        <begin position="105"/>
        <end position="124"/>
    </location>
</feature>
<keyword evidence="3" id="KW-0812">Transmembrane</keyword>
<reference evidence="6" key="1">
    <citation type="submission" date="2020-07" db="EMBL/GenBank/DDBJ databases">
        <title>Complete genome sequencing of Clostridia bacterium strain 12CBH8.</title>
        <authorList>
            <person name="Sakamoto M."/>
            <person name="Murakami T."/>
            <person name="Mori H."/>
        </authorList>
    </citation>
    <scope>NUCLEOTIDE SEQUENCE [LARGE SCALE GENOMIC DNA]</scope>
    <source>
        <strain evidence="6">12CBH8</strain>
    </source>
</reference>
<gene>
    <name evidence="5" type="ORF">C12CBH8_13390</name>
</gene>
<evidence type="ECO:0000256" key="2">
    <source>
        <dbReference type="ARBA" id="ARBA00023012"/>
    </source>
</evidence>
<dbReference type="InterPro" id="IPR003594">
    <property type="entry name" value="HATPase_dom"/>
</dbReference>
<dbReference type="InterPro" id="IPR036890">
    <property type="entry name" value="HATPase_C_sf"/>
</dbReference>
<dbReference type="InterPro" id="IPR005467">
    <property type="entry name" value="His_kinase_dom"/>
</dbReference>
<keyword evidence="1" id="KW-0418">Kinase</keyword>
<feature type="transmembrane region" description="Helical" evidence="3">
    <location>
        <begin position="144"/>
        <end position="164"/>
    </location>
</feature>
<evidence type="ECO:0000313" key="5">
    <source>
        <dbReference type="EMBL" id="BCI60700.1"/>
    </source>
</evidence>
<dbReference type="AlphaFoldDB" id="A0A7I8D1L1"/>
<keyword evidence="1" id="KW-0808">Transferase</keyword>
<dbReference type="SUPFAM" id="SSF55874">
    <property type="entry name" value="ATPase domain of HSP90 chaperone/DNA topoisomerase II/histidine kinase"/>
    <property type="match status" value="1"/>
</dbReference>
<dbReference type="Pfam" id="PF06580">
    <property type="entry name" value="His_kinase"/>
    <property type="match status" value="1"/>
</dbReference>
<dbReference type="RefSeq" id="WP_215532846.1">
    <property type="nucleotide sequence ID" value="NZ_AP023321.1"/>
</dbReference>
<evidence type="ECO:0000259" key="4">
    <source>
        <dbReference type="PROSITE" id="PS50109"/>
    </source>
</evidence>
<organism evidence="5 6">
    <name type="scientific">Solibaculum mannosilyticum</name>
    <dbReference type="NCBI Taxonomy" id="2780922"/>
    <lineage>
        <taxon>Bacteria</taxon>
        <taxon>Bacillati</taxon>
        <taxon>Bacillota</taxon>
        <taxon>Clostridia</taxon>
        <taxon>Eubacteriales</taxon>
        <taxon>Oscillospiraceae</taxon>
        <taxon>Solibaculum</taxon>
    </lineage>
</organism>
<dbReference type="GO" id="GO:0016020">
    <property type="term" value="C:membrane"/>
    <property type="evidence" value="ECO:0007669"/>
    <property type="project" value="InterPro"/>
</dbReference>
<accession>A0A7I8D1L1</accession>
<dbReference type="PROSITE" id="PS50109">
    <property type="entry name" value="HIS_KIN"/>
    <property type="match status" value="1"/>
</dbReference>
<feature type="transmembrane region" description="Helical" evidence="3">
    <location>
        <begin position="176"/>
        <end position="194"/>
    </location>
</feature>
<dbReference type="Gene3D" id="3.30.565.10">
    <property type="entry name" value="Histidine kinase-like ATPase, C-terminal domain"/>
    <property type="match status" value="1"/>
</dbReference>
<feature type="domain" description="Histidine kinase" evidence="4">
    <location>
        <begin position="332"/>
        <end position="425"/>
    </location>
</feature>
<evidence type="ECO:0000256" key="1">
    <source>
        <dbReference type="ARBA" id="ARBA00022777"/>
    </source>
</evidence>
<dbReference type="Pfam" id="PF02518">
    <property type="entry name" value="HATPase_c"/>
    <property type="match status" value="1"/>
</dbReference>
<proteinExistence type="predicted"/>
<dbReference type="Proteomes" id="UP000593890">
    <property type="component" value="Chromosome"/>
</dbReference>
<dbReference type="GO" id="GO:0000155">
    <property type="term" value="F:phosphorelay sensor kinase activity"/>
    <property type="evidence" value="ECO:0007669"/>
    <property type="project" value="InterPro"/>
</dbReference>
<feature type="transmembrane region" description="Helical" evidence="3">
    <location>
        <begin position="6"/>
        <end position="25"/>
    </location>
</feature>
<keyword evidence="3" id="KW-1133">Transmembrane helix</keyword>
<evidence type="ECO:0000313" key="6">
    <source>
        <dbReference type="Proteomes" id="UP000593890"/>
    </source>
</evidence>
<keyword evidence="2" id="KW-0902">Two-component regulatory system</keyword>
<feature type="transmembrane region" description="Helical" evidence="3">
    <location>
        <begin position="37"/>
        <end position="56"/>
    </location>
</feature>
<dbReference type="KEGG" id="sman:C12CBH8_13390"/>
<evidence type="ECO:0000256" key="3">
    <source>
        <dbReference type="SAM" id="Phobius"/>
    </source>
</evidence>
<feature type="transmembrane region" description="Helical" evidence="3">
    <location>
        <begin position="68"/>
        <end position="93"/>
    </location>
</feature>
<dbReference type="InterPro" id="IPR050640">
    <property type="entry name" value="Bact_2-comp_sensor_kinase"/>
</dbReference>
<sequence length="428" mass="48508">MYAVNITIDICCATVMMVLIGYLLTQQRVKTSRLGQMFLMICGFNLLMLLGDIPNWACDGKMDAGSLILLPSASALYFACSGPLLLFFIGYMAEYLSPKVKVNAIYWKVSLCLTVLQIILSVLSPVTGMYFTITDQNVYERGDWFFVSQLIPVLLYAVGLCILLSCRRYLNWKEKLFFLSYIILPVTAEIFQIVFYGVALVNAGATLSILLIFVNLQWDRELLIRKREKELAEARIDMMLSQIQPHFLFNCLTAISHLCTADPVKAKQTTQEFSRFLRANIDSLTDKRPILFEKELEHVVNYFQLEQKRFGDRLKVEYDMEVTDFVLPSLTLQPLVENAVRHGVMRREEGGTVQLSTWETDTDFVITVMDDGVGFDPSVPSNGDRPHIGLQNVKYRLKSMCRGSLEIDSILGKGTTITITIPKEGKTS</sequence>
<dbReference type="PANTHER" id="PTHR34220">
    <property type="entry name" value="SENSOR HISTIDINE KINASE YPDA"/>
    <property type="match status" value="1"/>
</dbReference>
<dbReference type="InterPro" id="IPR010559">
    <property type="entry name" value="Sig_transdc_His_kin_internal"/>
</dbReference>